<dbReference type="AlphaFoldDB" id="A0A1M5P7A2"/>
<protein>
    <submittedName>
        <fullName evidence="1">Uncharacterized protein</fullName>
    </submittedName>
</protein>
<proteinExistence type="predicted"/>
<organism evidence="1 2">
    <name type="scientific">Ornithinibacillus halophilus</name>
    <dbReference type="NCBI Taxonomy" id="930117"/>
    <lineage>
        <taxon>Bacteria</taxon>
        <taxon>Bacillati</taxon>
        <taxon>Bacillota</taxon>
        <taxon>Bacilli</taxon>
        <taxon>Bacillales</taxon>
        <taxon>Bacillaceae</taxon>
        <taxon>Ornithinibacillus</taxon>
    </lineage>
</organism>
<evidence type="ECO:0000313" key="1">
    <source>
        <dbReference type="EMBL" id="SHG97567.1"/>
    </source>
</evidence>
<reference evidence="1 2" key="1">
    <citation type="submission" date="2016-11" db="EMBL/GenBank/DDBJ databases">
        <authorList>
            <person name="Jaros S."/>
            <person name="Januszkiewicz K."/>
            <person name="Wedrychowicz H."/>
        </authorList>
    </citation>
    <scope>NUCLEOTIDE SEQUENCE [LARGE SCALE GENOMIC DNA]</scope>
    <source>
        <strain evidence="1 2">IBRC-M 10683</strain>
    </source>
</reference>
<dbReference type="EMBL" id="FQVW01000108">
    <property type="protein sequence ID" value="SHG97567.1"/>
    <property type="molecule type" value="Genomic_DNA"/>
</dbReference>
<name>A0A1M5P7A2_9BACI</name>
<sequence>MYNKSSHIEHPMEGKTYISLDKNYKYKKVKVLEHKEEVYDYSGNDKPLSLIVYKVLEPLEVKGNVDIDILEKFIANFINEKSVKSSVKVSEL</sequence>
<accession>A0A1M5P7A2</accession>
<gene>
    <name evidence="1" type="ORF">SAMN05216225_11081</name>
</gene>
<keyword evidence="2" id="KW-1185">Reference proteome</keyword>
<dbReference type="Proteomes" id="UP000183988">
    <property type="component" value="Unassembled WGS sequence"/>
</dbReference>
<evidence type="ECO:0000313" key="2">
    <source>
        <dbReference type="Proteomes" id="UP000183988"/>
    </source>
</evidence>
<dbReference type="RefSeq" id="WP_072892175.1">
    <property type="nucleotide sequence ID" value="NZ_FQVW01000108.1"/>
</dbReference>